<name>A0A5C3KG69_COPMA</name>
<evidence type="ECO:0000313" key="2">
    <source>
        <dbReference type="EMBL" id="TFK19080.1"/>
    </source>
</evidence>
<dbReference type="AlphaFoldDB" id="A0A5C3KG69"/>
<reference evidence="2 3" key="1">
    <citation type="journal article" date="2019" name="Nat. Ecol. Evol.">
        <title>Megaphylogeny resolves global patterns of mushroom evolution.</title>
        <authorList>
            <person name="Varga T."/>
            <person name="Krizsan K."/>
            <person name="Foldi C."/>
            <person name="Dima B."/>
            <person name="Sanchez-Garcia M."/>
            <person name="Sanchez-Ramirez S."/>
            <person name="Szollosi G.J."/>
            <person name="Szarkandi J.G."/>
            <person name="Papp V."/>
            <person name="Albert L."/>
            <person name="Andreopoulos W."/>
            <person name="Angelini C."/>
            <person name="Antonin V."/>
            <person name="Barry K.W."/>
            <person name="Bougher N.L."/>
            <person name="Buchanan P."/>
            <person name="Buyck B."/>
            <person name="Bense V."/>
            <person name="Catcheside P."/>
            <person name="Chovatia M."/>
            <person name="Cooper J."/>
            <person name="Damon W."/>
            <person name="Desjardin D."/>
            <person name="Finy P."/>
            <person name="Geml J."/>
            <person name="Haridas S."/>
            <person name="Hughes K."/>
            <person name="Justo A."/>
            <person name="Karasinski D."/>
            <person name="Kautmanova I."/>
            <person name="Kiss B."/>
            <person name="Kocsube S."/>
            <person name="Kotiranta H."/>
            <person name="LaButti K.M."/>
            <person name="Lechner B.E."/>
            <person name="Liimatainen K."/>
            <person name="Lipzen A."/>
            <person name="Lukacs Z."/>
            <person name="Mihaltcheva S."/>
            <person name="Morgado L.N."/>
            <person name="Niskanen T."/>
            <person name="Noordeloos M.E."/>
            <person name="Ohm R.A."/>
            <person name="Ortiz-Santana B."/>
            <person name="Ovrebo C."/>
            <person name="Racz N."/>
            <person name="Riley R."/>
            <person name="Savchenko A."/>
            <person name="Shiryaev A."/>
            <person name="Soop K."/>
            <person name="Spirin V."/>
            <person name="Szebenyi C."/>
            <person name="Tomsovsky M."/>
            <person name="Tulloss R.E."/>
            <person name="Uehling J."/>
            <person name="Grigoriev I.V."/>
            <person name="Vagvolgyi C."/>
            <person name="Papp T."/>
            <person name="Martin F.M."/>
            <person name="Miettinen O."/>
            <person name="Hibbett D.S."/>
            <person name="Nagy L.G."/>
        </authorList>
    </citation>
    <scope>NUCLEOTIDE SEQUENCE [LARGE SCALE GENOMIC DNA]</scope>
    <source>
        <strain evidence="2 3">CBS 121175</strain>
    </source>
</reference>
<dbReference type="EMBL" id="ML210361">
    <property type="protein sequence ID" value="TFK19080.1"/>
    <property type="molecule type" value="Genomic_DNA"/>
</dbReference>
<feature type="region of interest" description="Disordered" evidence="1">
    <location>
        <begin position="1"/>
        <end position="24"/>
    </location>
</feature>
<feature type="compositionally biased region" description="Basic residues" evidence="1">
    <location>
        <begin position="1"/>
        <end position="11"/>
    </location>
</feature>
<gene>
    <name evidence="2" type="ORF">FA15DRAFT_727468</name>
</gene>
<dbReference type="Proteomes" id="UP000307440">
    <property type="component" value="Unassembled WGS sequence"/>
</dbReference>
<protein>
    <submittedName>
        <fullName evidence="2">Uncharacterized protein</fullName>
    </submittedName>
</protein>
<proteinExistence type="predicted"/>
<organism evidence="2 3">
    <name type="scientific">Coprinopsis marcescibilis</name>
    <name type="common">Agaric fungus</name>
    <name type="synonym">Psathyrella marcescibilis</name>
    <dbReference type="NCBI Taxonomy" id="230819"/>
    <lineage>
        <taxon>Eukaryota</taxon>
        <taxon>Fungi</taxon>
        <taxon>Dikarya</taxon>
        <taxon>Basidiomycota</taxon>
        <taxon>Agaricomycotina</taxon>
        <taxon>Agaricomycetes</taxon>
        <taxon>Agaricomycetidae</taxon>
        <taxon>Agaricales</taxon>
        <taxon>Agaricineae</taxon>
        <taxon>Psathyrellaceae</taxon>
        <taxon>Coprinopsis</taxon>
    </lineage>
</organism>
<evidence type="ECO:0000313" key="3">
    <source>
        <dbReference type="Proteomes" id="UP000307440"/>
    </source>
</evidence>
<accession>A0A5C3KG69</accession>
<keyword evidence="3" id="KW-1185">Reference proteome</keyword>
<sequence>MQDIKAHRRRGIAPSRTPRSQATPTTSLNMTLFEALDKFSKSIDQIEIPQDSPPFTCLNVAFEEATAAYNMSFYYEIIAPTSGTGIVDSIPGAKRNVGKGEVKLIGDPLKMYAFLTMSEGVRWKLLAWPGDMRVLADTVCESKYFEQEEEKKVFHRIVSALALSALNGGRDVTCSSLGSYFVNLKSPKLRVSADSGSDLVDIEKGLYDSSIRMDLSDGRNTRSDRRRSGNLNGVRRVSVRQSELTRRSL</sequence>
<evidence type="ECO:0000256" key="1">
    <source>
        <dbReference type="SAM" id="MobiDB-lite"/>
    </source>
</evidence>